<evidence type="ECO:0000313" key="1">
    <source>
        <dbReference type="EMBL" id="CAF4767100.1"/>
    </source>
</evidence>
<evidence type="ECO:0000313" key="2">
    <source>
        <dbReference type="Proteomes" id="UP000663873"/>
    </source>
</evidence>
<comment type="caution">
    <text evidence="1">The sequence shown here is derived from an EMBL/GenBank/DDBJ whole genome shotgun (WGS) entry which is preliminary data.</text>
</comment>
<organism evidence="1 2">
    <name type="scientific">Rotaria socialis</name>
    <dbReference type="NCBI Taxonomy" id="392032"/>
    <lineage>
        <taxon>Eukaryota</taxon>
        <taxon>Metazoa</taxon>
        <taxon>Spiralia</taxon>
        <taxon>Gnathifera</taxon>
        <taxon>Rotifera</taxon>
        <taxon>Eurotatoria</taxon>
        <taxon>Bdelloidea</taxon>
        <taxon>Philodinida</taxon>
        <taxon>Philodinidae</taxon>
        <taxon>Rotaria</taxon>
    </lineage>
</organism>
<dbReference type="Proteomes" id="UP000663873">
    <property type="component" value="Unassembled WGS sequence"/>
</dbReference>
<gene>
    <name evidence="1" type="ORF">UJA718_LOCUS39728</name>
</gene>
<proteinExistence type="predicted"/>
<accession>A0A821MFI6</accession>
<feature type="non-terminal residue" evidence="1">
    <location>
        <position position="18"/>
    </location>
</feature>
<dbReference type="EMBL" id="CAJOBP010042552">
    <property type="protein sequence ID" value="CAF4767100.1"/>
    <property type="molecule type" value="Genomic_DNA"/>
</dbReference>
<keyword evidence="2" id="KW-1185">Reference proteome</keyword>
<name>A0A821MFI6_9BILA</name>
<protein>
    <submittedName>
        <fullName evidence="1">Uncharacterized protein</fullName>
    </submittedName>
</protein>
<dbReference type="AlphaFoldDB" id="A0A821MFI6"/>
<sequence>MSASITDEPLGSIDEDVT</sequence>
<reference evidence="1" key="1">
    <citation type="submission" date="2021-02" db="EMBL/GenBank/DDBJ databases">
        <authorList>
            <person name="Nowell W R."/>
        </authorList>
    </citation>
    <scope>NUCLEOTIDE SEQUENCE</scope>
</reference>